<dbReference type="InterPro" id="IPR000182">
    <property type="entry name" value="GNAT_dom"/>
</dbReference>
<dbReference type="SUPFAM" id="SSF55729">
    <property type="entry name" value="Acyl-CoA N-acyltransferases (Nat)"/>
    <property type="match status" value="1"/>
</dbReference>
<dbReference type="Gene3D" id="3.40.630.30">
    <property type="match status" value="1"/>
</dbReference>
<dbReference type="InterPro" id="IPR016181">
    <property type="entry name" value="Acyl_CoA_acyltransferase"/>
</dbReference>
<evidence type="ECO:0000313" key="4">
    <source>
        <dbReference type="Proteomes" id="UP000515123"/>
    </source>
</evidence>
<protein>
    <submittedName>
        <fullName evidence="5">Uncharacterized protein LOC109719818</fullName>
    </submittedName>
</protein>
<dbReference type="Proteomes" id="UP000515123">
    <property type="component" value="Linkage group 1"/>
</dbReference>
<dbReference type="GeneID" id="109719818"/>
<evidence type="ECO:0000259" key="1">
    <source>
        <dbReference type="PROSITE" id="PS51186"/>
    </source>
</evidence>
<dbReference type="RefSeq" id="XP_020102228.1">
    <property type="nucleotide sequence ID" value="XM_020246639.1"/>
</dbReference>
<dbReference type="Gramene" id="Aco009482.1.mrna1">
    <property type="protein sequence ID" value="Aco009482.1.mrna1"/>
    <property type="gene ID" value="Aco009482.1.path1"/>
</dbReference>
<dbReference type="Proteomes" id="UP000092600">
    <property type="component" value="Unassembled WGS sequence"/>
</dbReference>
<dbReference type="PANTHER" id="PTHR47426">
    <property type="entry name" value="ACYL-COA N-ACYLTRANSFERASES (NAT) SUPERFAMILY PROTEIN"/>
    <property type="match status" value="1"/>
</dbReference>
<reference evidence="5" key="2">
    <citation type="submission" date="2025-04" db="UniProtKB">
        <authorList>
            <consortium name="RefSeq"/>
        </authorList>
    </citation>
    <scope>IDENTIFICATION</scope>
    <source>
        <tissue evidence="5">Leaf</tissue>
    </source>
</reference>
<dbReference type="Pfam" id="PF00583">
    <property type="entry name" value="Acetyltransf_1"/>
    <property type="match status" value="1"/>
</dbReference>
<proteinExistence type="predicted"/>
<dbReference type="EMBL" id="LSRQ01001732">
    <property type="protein sequence ID" value="OAY76756.1"/>
    <property type="molecule type" value="Genomic_DNA"/>
</dbReference>
<name>A0A199VIP7_ANACO</name>
<organism evidence="2 3">
    <name type="scientific">Ananas comosus</name>
    <name type="common">Pineapple</name>
    <name type="synonym">Ananas ananas</name>
    <dbReference type="NCBI Taxonomy" id="4615"/>
    <lineage>
        <taxon>Eukaryota</taxon>
        <taxon>Viridiplantae</taxon>
        <taxon>Streptophyta</taxon>
        <taxon>Embryophyta</taxon>
        <taxon>Tracheophyta</taxon>
        <taxon>Spermatophyta</taxon>
        <taxon>Magnoliopsida</taxon>
        <taxon>Liliopsida</taxon>
        <taxon>Poales</taxon>
        <taxon>Bromeliaceae</taxon>
        <taxon>Bromelioideae</taxon>
        <taxon>Ananas</taxon>
    </lineage>
</organism>
<dbReference type="PROSITE" id="PS51186">
    <property type="entry name" value="GNAT"/>
    <property type="match status" value="1"/>
</dbReference>
<dbReference type="PANTHER" id="PTHR47426:SF3">
    <property type="entry name" value="GCN5-RELATED N-ACETYLTRANSFERASE 6, CHLOROPLASTIC"/>
    <property type="match status" value="1"/>
</dbReference>
<feature type="domain" description="N-acetyltransferase" evidence="1">
    <location>
        <begin position="224"/>
        <end position="304"/>
    </location>
</feature>
<gene>
    <name evidence="5" type="primary">LOC109719818</name>
    <name evidence="2" type="ORF">ACMD2_07393</name>
</gene>
<evidence type="ECO:0000313" key="2">
    <source>
        <dbReference type="EMBL" id="OAY76756.1"/>
    </source>
</evidence>
<dbReference type="CDD" id="cd04301">
    <property type="entry name" value="NAT_SF"/>
    <property type="match status" value="1"/>
</dbReference>
<dbReference type="GO" id="GO:0016747">
    <property type="term" value="F:acyltransferase activity, transferring groups other than amino-acyl groups"/>
    <property type="evidence" value="ECO:0007669"/>
    <property type="project" value="InterPro"/>
</dbReference>
<accession>A0A199VIP7</accession>
<dbReference type="OrthoDB" id="41532at2759"/>
<sequence length="304" mass="34375">MSTVAAPPPGLRRVPVVRSGPRSRFARRFVFPVMKGGSMVPCNNGKEEPANGGLNNNERVPHLRISSDQPDMVPRLEIQSDPSNLRFDRRQLSDEECDSRQRRFFGRFVAREAILDEEYWTAAWLRAESHWEDQPDVRYVDSFKRKFAEQEFNALKKRCTGQHAEKCICIVGVKNDEKNSKRTVLSSIVGTLDVRIRHLLQGETFPGECGKASFTCCIYEANQPKYGYVSNLCVAKYTRRHGIASNMLLLAIDIAKSYGADKVYVHVNKNNMGAQKLYDKIGFKMVDIAAPVPPTVNYLLSLAT</sequence>
<evidence type="ECO:0000313" key="5">
    <source>
        <dbReference type="RefSeq" id="XP_020102228.1"/>
    </source>
</evidence>
<reference evidence="2 3" key="1">
    <citation type="journal article" date="2016" name="DNA Res.">
        <title>The draft genome of MD-2 pineapple using hybrid error correction of long reads.</title>
        <authorList>
            <person name="Redwan R.M."/>
            <person name="Saidin A."/>
            <person name="Kumar S.V."/>
        </authorList>
    </citation>
    <scope>NUCLEOTIDE SEQUENCE [LARGE SCALE GENOMIC DNA]</scope>
    <source>
        <strain evidence="3">cv. MD2</strain>
        <tissue evidence="2">Leaf</tissue>
    </source>
</reference>
<evidence type="ECO:0000313" key="3">
    <source>
        <dbReference type="Proteomes" id="UP000092600"/>
    </source>
</evidence>
<dbReference type="AlphaFoldDB" id="A0A199VIP7"/>
<keyword evidence="4" id="KW-1185">Reference proteome</keyword>